<feature type="domain" description="Rhodanese" evidence="1">
    <location>
        <begin position="29"/>
        <end position="82"/>
    </location>
</feature>
<dbReference type="InterPro" id="IPR001763">
    <property type="entry name" value="Rhodanese-like_dom"/>
</dbReference>
<dbReference type="GO" id="GO:0005634">
    <property type="term" value="C:nucleus"/>
    <property type="evidence" value="ECO:0007669"/>
    <property type="project" value="TreeGrafter"/>
</dbReference>
<dbReference type="Proteomes" id="UP000307173">
    <property type="component" value="Unassembled WGS sequence"/>
</dbReference>
<dbReference type="InterPro" id="IPR036873">
    <property type="entry name" value="Rhodanese-like_dom_sf"/>
</dbReference>
<proteinExistence type="predicted"/>
<gene>
    <name evidence="2" type="ORF">CANINC_004794</name>
</gene>
<organism evidence="2 3">
    <name type="scientific">Pichia inconspicua</name>
    <dbReference type="NCBI Taxonomy" id="52247"/>
    <lineage>
        <taxon>Eukaryota</taxon>
        <taxon>Fungi</taxon>
        <taxon>Dikarya</taxon>
        <taxon>Ascomycota</taxon>
        <taxon>Saccharomycotina</taxon>
        <taxon>Pichiomycetes</taxon>
        <taxon>Pichiales</taxon>
        <taxon>Pichiaceae</taxon>
        <taxon>Pichia</taxon>
    </lineage>
</organism>
<keyword evidence="3" id="KW-1185">Reference proteome</keyword>
<accession>A0A4T0WV46</accession>
<dbReference type="Gene3D" id="3.40.250.10">
    <property type="entry name" value="Rhodanese-like domain"/>
    <property type="match status" value="1"/>
</dbReference>
<dbReference type="PROSITE" id="PS50206">
    <property type="entry name" value="RHODANESE_3"/>
    <property type="match status" value="1"/>
</dbReference>
<dbReference type="STRING" id="52247.A0A4T0WV46"/>
<dbReference type="PANTHER" id="PTHR10828:SF38">
    <property type="entry name" value="ARSENICAL-RESISTANCE PROTEIN 2-RELATED"/>
    <property type="match status" value="1"/>
</dbReference>
<dbReference type="EMBL" id="SELW01000665">
    <property type="protein sequence ID" value="TID14148.1"/>
    <property type="molecule type" value="Genomic_DNA"/>
</dbReference>
<reference evidence="2 3" key="1">
    <citation type="journal article" date="2019" name="Front. Genet.">
        <title>Whole-Genome Sequencing of the Opportunistic Yeast Pathogen Candida inconspicua Uncovers Its Hybrid Origin.</title>
        <authorList>
            <person name="Mixao V."/>
            <person name="Hansen A.P."/>
            <person name="Saus E."/>
            <person name="Boekhout T."/>
            <person name="Lass-Florl C."/>
            <person name="Gabaldon T."/>
        </authorList>
    </citation>
    <scope>NUCLEOTIDE SEQUENCE [LARGE SCALE GENOMIC DNA]</scope>
    <source>
        <strain evidence="2 3">CBS 180</strain>
    </source>
</reference>
<dbReference type="PANTHER" id="PTHR10828">
    <property type="entry name" value="M-PHASE INDUCER PHOSPHATASE DUAL SPECIFICITY PHOSPHATASE CDC25"/>
    <property type="match status" value="1"/>
</dbReference>
<dbReference type="Pfam" id="PF00581">
    <property type="entry name" value="Rhodanese"/>
    <property type="match status" value="1"/>
</dbReference>
<dbReference type="SUPFAM" id="SSF52821">
    <property type="entry name" value="Rhodanese/Cell cycle control phosphatase"/>
    <property type="match status" value="1"/>
</dbReference>
<evidence type="ECO:0000313" key="3">
    <source>
        <dbReference type="Proteomes" id="UP000307173"/>
    </source>
</evidence>
<evidence type="ECO:0000313" key="2">
    <source>
        <dbReference type="EMBL" id="TID14148.1"/>
    </source>
</evidence>
<name>A0A4T0WV46_9ASCO</name>
<dbReference type="GO" id="GO:0004725">
    <property type="term" value="F:protein tyrosine phosphatase activity"/>
    <property type="evidence" value="ECO:0007669"/>
    <property type="project" value="TreeGrafter"/>
</dbReference>
<protein>
    <recommendedName>
        <fullName evidence="1">Rhodanese domain-containing protein</fullName>
    </recommendedName>
</protein>
<dbReference type="GO" id="GO:0005737">
    <property type="term" value="C:cytoplasm"/>
    <property type="evidence" value="ECO:0007669"/>
    <property type="project" value="TreeGrafter"/>
</dbReference>
<dbReference type="AlphaFoldDB" id="A0A4T0WV46"/>
<comment type="caution">
    <text evidence="2">The sequence shown here is derived from an EMBL/GenBank/DDBJ whole genome shotgun (WGS) entry which is preliminary data.</text>
</comment>
<sequence length="83" mass="9528">MPKLFTISDIKYIDSQTLKQWINNGATNFGSKFVIIDVRDSDYVGGHIVESVHIPSSKFKDEQLPLLLNNMRQNGQETVVFHY</sequence>
<dbReference type="OrthoDB" id="102559at2759"/>
<evidence type="ECO:0000259" key="1">
    <source>
        <dbReference type="PROSITE" id="PS50206"/>
    </source>
</evidence>